<dbReference type="InterPro" id="IPR020796">
    <property type="entry name" value="ORC5"/>
</dbReference>
<dbReference type="GO" id="GO:0003688">
    <property type="term" value="F:DNA replication origin binding"/>
    <property type="evidence" value="ECO:0007669"/>
    <property type="project" value="TreeGrafter"/>
</dbReference>
<evidence type="ECO:0000256" key="4">
    <source>
        <dbReference type="ARBA" id="ARBA00022741"/>
    </source>
</evidence>
<keyword evidence="3" id="KW-0235">DNA replication</keyword>
<name>A0A9P7YY85_9HELO</name>
<keyword evidence="11" id="KW-1185">Reference proteome</keyword>
<dbReference type="GO" id="GO:0005664">
    <property type="term" value="C:nuclear origin of replication recognition complex"/>
    <property type="evidence" value="ECO:0007669"/>
    <property type="project" value="TreeGrafter"/>
</dbReference>
<reference evidence="10" key="1">
    <citation type="journal article" date="2021" name="IMA Fungus">
        <title>Genomic characterization of three marine fungi, including Emericellopsis atlantica sp. nov. with signatures of a generalist lifestyle and marine biomass degradation.</title>
        <authorList>
            <person name="Hagestad O.C."/>
            <person name="Hou L."/>
            <person name="Andersen J.H."/>
            <person name="Hansen E.H."/>
            <person name="Altermark B."/>
            <person name="Li C."/>
            <person name="Kuhnert E."/>
            <person name="Cox R.J."/>
            <person name="Crous P.W."/>
            <person name="Spatafora J.W."/>
            <person name="Lail K."/>
            <person name="Amirebrahimi M."/>
            <person name="Lipzen A."/>
            <person name="Pangilinan J."/>
            <person name="Andreopoulos W."/>
            <person name="Hayes R.D."/>
            <person name="Ng V."/>
            <person name="Grigoriev I.V."/>
            <person name="Jackson S.A."/>
            <person name="Sutton T.D.S."/>
            <person name="Dobson A.D.W."/>
            <person name="Rama T."/>
        </authorList>
    </citation>
    <scope>NUCLEOTIDE SEQUENCE</scope>
    <source>
        <strain evidence="10">TRa3180A</strain>
    </source>
</reference>
<sequence>MLSLPNELLLSTINSAFPCRQQIIRSLAILLSLKTSKNIVLYGSNATGKSAIAKAVLGLLSKSLPNQGTTLRHAIIRTAECITPRHLVEKTVRAVADVVGYKASNRCESTSQMVNELEKMAFWMQSQHSYPSSRLVLAFDGIDRQSMHTAALPALAKLAELIPGVTCVFIVTNAMNGFLHAPGVPHIHFPSYTKAELQQILSHIVPTPQLSGGEGETKDVWFRFCGIVWDSLSKHSSADLVSMRSLCFRLWPRFIRPILDGTHTAKEFSKVMVVSKYLFQDEAALVPSIVSEAKIPIGTDVPRTMPHGIASQLPYYSRLLLVAAYFASHNKPATDQLFFMKGAAPKRRKKGGGTAKTRTSISNHRKISRKLLGPQAFIMERMLAIFSAILADADGRGKYAKGRAFGDVAGSSDVQMAIATLMSLRLIIKTSNSGDVLEGTSKYRVAVNWDVIRAVARSVGVEPEDYLEE</sequence>
<organism evidence="10 11">
    <name type="scientific">Calycina marina</name>
    <dbReference type="NCBI Taxonomy" id="1763456"/>
    <lineage>
        <taxon>Eukaryota</taxon>
        <taxon>Fungi</taxon>
        <taxon>Dikarya</taxon>
        <taxon>Ascomycota</taxon>
        <taxon>Pezizomycotina</taxon>
        <taxon>Leotiomycetes</taxon>
        <taxon>Helotiales</taxon>
        <taxon>Pezizellaceae</taxon>
        <taxon>Calycina</taxon>
    </lineage>
</organism>
<dbReference type="Pfam" id="PF13191">
    <property type="entry name" value="AAA_16"/>
    <property type="match status" value="1"/>
</dbReference>
<evidence type="ECO:0000259" key="7">
    <source>
        <dbReference type="Pfam" id="PF13191"/>
    </source>
</evidence>
<accession>A0A9P7YY85</accession>
<comment type="similarity">
    <text evidence="2">Belongs to the ORC5 family.</text>
</comment>
<evidence type="ECO:0000313" key="11">
    <source>
        <dbReference type="Proteomes" id="UP000887226"/>
    </source>
</evidence>
<dbReference type="GO" id="GO:0006270">
    <property type="term" value="P:DNA replication initiation"/>
    <property type="evidence" value="ECO:0007669"/>
    <property type="project" value="TreeGrafter"/>
</dbReference>
<feature type="domain" description="Orc1-like AAA ATPase" evidence="7">
    <location>
        <begin position="17"/>
        <end position="161"/>
    </location>
</feature>
<evidence type="ECO:0000256" key="5">
    <source>
        <dbReference type="ARBA" id="ARBA00022840"/>
    </source>
</evidence>
<dbReference type="Pfam" id="PF21639">
    <property type="entry name" value="ORC5_lid"/>
    <property type="match status" value="1"/>
</dbReference>
<gene>
    <name evidence="10" type="ORF">BJ878DRAFT_426504</name>
</gene>
<protein>
    <submittedName>
        <fullName evidence="10">Origin recognition complex subunit 5 C-terminus-domain-containing protein</fullName>
    </submittedName>
</protein>
<evidence type="ECO:0000256" key="3">
    <source>
        <dbReference type="ARBA" id="ARBA00022705"/>
    </source>
</evidence>
<proteinExistence type="inferred from homology"/>
<dbReference type="Proteomes" id="UP000887226">
    <property type="component" value="Unassembled WGS sequence"/>
</dbReference>
<evidence type="ECO:0000256" key="6">
    <source>
        <dbReference type="ARBA" id="ARBA00023242"/>
    </source>
</evidence>
<dbReference type="PANTHER" id="PTHR12705">
    <property type="entry name" value="ORIGIN RECOGNITION COMPLEX SUBUNIT 5"/>
    <property type="match status" value="1"/>
</dbReference>
<dbReference type="InterPro" id="IPR048866">
    <property type="entry name" value="ORC5_lid"/>
</dbReference>
<evidence type="ECO:0000259" key="8">
    <source>
        <dbReference type="Pfam" id="PF14630"/>
    </source>
</evidence>
<comment type="caution">
    <text evidence="10">The sequence shown here is derived from an EMBL/GenBank/DDBJ whole genome shotgun (WGS) entry which is preliminary data.</text>
</comment>
<feature type="domain" description="Origin recognition complex subunit 5 C-terminal" evidence="8">
    <location>
        <begin position="313"/>
        <end position="467"/>
    </location>
</feature>
<evidence type="ECO:0000256" key="1">
    <source>
        <dbReference type="ARBA" id="ARBA00004123"/>
    </source>
</evidence>
<dbReference type="InterPro" id="IPR027417">
    <property type="entry name" value="P-loop_NTPase"/>
</dbReference>
<dbReference type="SUPFAM" id="SSF52540">
    <property type="entry name" value="P-loop containing nucleoside triphosphate hydrolases"/>
    <property type="match status" value="1"/>
</dbReference>
<keyword evidence="5" id="KW-0067">ATP-binding</keyword>
<evidence type="ECO:0000256" key="2">
    <source>
        <dbReference type="ARBA" id="ARBA00006269"/>
    </source>
</evidence>
<dbReference type="Pfam" id="PF14630">
    <property type="entry name" value="ORC5_C"/>
    <property type="match status" value="1"/>
</dbReference>
<comment type="subcellular location">
    <subcellularLocation>
        <location evidence="1">Nucleus</location>
    </subcellularLocation>
</comment>
<dbReference type="Gene3D" id="3.40.50.300">
    <property type="entry name" value="P-loop containing nucleotide triphosphate hydrolases"/>
    <property type="match status" value="1"/>
</dbReference>
<keyword evidence="6" id="KW-0539">Nucleus</keyword>
<feature type="domain" description="ORC5 lid" evidence="9">
    <location>
        <begin position="221"/>
        <end position="280"/>
    </location>
</feature>
<dbReference type="PANTHER" id="PTHR12705:SF0">
    <property type="entry name" value="ORIGIN RECOGNITION COMPLEX SUBUNIT 5"/>
    <property type="match status" value="1"/>
</dbReference>
<evidence type="ECO:0000313" key="10">
    <source>
        <dbReference type="EMBL" id="KAG9242183.1"/>
    </source>
</evidence>
<keyword evidence="4" id="KW-0547">Nucleotide-binding</keyword>
<dbReference type="OrthoDB" id="365981at2759"/>
<dbReference type="InterPro" id="IPR041664">
    <property type="entry name" value="AAA_16"/>
</dbReference>
<dbReference type="AlphaFoldDB" id="A0A9P7YY85"/>
<dbReference type="EMBL" id="MU254103">
    <property type="protein sequence ID" value="KAG9242183.1"/>
    <property type="molecule type" value="Genomic_DNA"/>
</dbReference>
<dbReference type="InterPro" id="IPR047088">
    <property type="entry name" value="ORC5_C"/>
</dbReference>
<evidence type="ECO:0000259" key="9">
    <source>
        <dbReference type="Pfam" id="PF21639"/>
    </source>
</evidence>